<evidence type="ECO:0000256" key="1">
    <source>
        <dbReference type="SAM" id="Phobius"/>
    </source>
</evidence>
<dbReference type="EMBL" id="BNAB01000001">
    <property type="protein sequence ID" value="GHD98549.1"/>
    <property type="molecule type" value="Genomic_DNA"/>
</dbReference>
<evidence type="ECO:0000259" key="3">
    <source>
        <dbReference type="Pfam" id="PF07589"/>
    </source>
</evidence>
<dbReference type="NCBIfam" id="TIGR03370">
    <property type="entry name" value="VPLPA-CTERM"/>
    <property type="match status" value="1"/>
</dbReference>
<keyword evidence="6" id="KW-1185">Reference proteome</keyword>
<protein>
    <submittedName>
        <fullName evidence="5">VPLPA-CTERM protein sorting domain-containing protein</fullName>
    </submittedName>
</protein>
<feature type="chain" id="PRO_5042894655" evidence="2">
    <location>
        <begin position="24"/>
        <end position="200"/>
    </location>
</feature>
<name>A0AAN4ZXI6_9RHOB</name>
<reference evidence="4" key="1">
    <citation type="journal article" date="2014" name="Int. J. Syst. Evol. Microbiol.">
        <title>Complete genome sequence of Corynebacterium casei LMG S-19264T (=DSM 44701T), isolated from a smear-ripened cheese.</title>
        <authorList>
            <consortium name="US DOE Joint Genome Institute (JGI-PGF)"/>
            <person name="Walter F."/>
            <person name="Albersmeier A."/>
            <person name="Kalinowski J."/>
            <person name="Ruckert C."/>
        </authorList>
    </citation>
    <scope>NUCLEOTIDE SEQUENCE</scope>
    <source>
        <strain evidence="4">CGMCC 1.10859</strain>
    </source>
</reference>
<accession>A0AAN4ZXI6</accession>
<comment type="caution">
    <text evidence="4">The sequence shown here is derived from an EMBL/GenBank/DDBJ whole genome shotgun (WGS) entry which is preliminary data.</text>
</comment>
<evidence type="ECO:0000256" key="2">
    <source>
        <dbReference type="SAM" id="SignalP"/>
    </source>
</evidence>
<keyword evidence="1" id="KW-0812">Transmembrane</keyword>
<feature type="signal peptide" evidence="2">
    <location>
        <begin position="1"/>
        <end position="23"/>
    </location>
</feature>
<organism evidence="4 7">
    <name type="scientific">Allgaiera indica</name>
    <dbReference type="NCBI Taxonomy" id="765699"/>
    <lineage>
        <taxon>Bacteria</taxon>
        <taxon>Pseudomonadati</taxon>
        <taxon>Pseudomonadota</taxon>
        <taxon>Alphaproteobacteria</taxon>
        <taxon>Rhodobacterales</taxon>
        <taxon>Paracoccaceae</taxon>
        <taxon>Allgaiera</taxon>
    </lineage>
</organism>
<reference evidence="4" key="3">
    <citation type="submission" date="2023-06" db="EMBL/GenBank/DDBJ databases">
        <authorList>
            <person name="Sun Q."/>
            <person name="Zhou Y."/>
        </authorList>
    </citation>
    <scope>NUCLEOTIDE SEQUENCE</scope>
    <source>
        <strain evidence="4">CGMCC 1.10859</strain>
    </source>
</reference>
<keyword evidence="1" id="KW-0472">Membrane</keyword>
<evidence type="ECO:0000313" key="6">
    <source>
        <dbReference type="Proteomes" id="UP000199541"/>
    </source>
</evidence>
<dbReference type="EMBL" id="FNOB01000001">
    <property type="protein sequence ID" value="SDW11235.1"/>
    <property type="molecule type" value="Genomic_DNA"/>
</dbReference>
<dbReference type="InterPro" id="IPR022472">
    <property type="entry name" value="VPLPA-CTERM"/>
</dbReference>
<dbReference type="Proteomes" id="UP000199541">
    <property type="component" value="Unassembled WGS sequence"/>
</dbReference>
<keyword evidence="1" id="KW-1133">Transmembrane helix</keyword>
<evidence type="ECO:0000313" key="7">
    <source>
        <dbReference type="Proteomes" id="UP000634647"/>
    </source>
</evidence>
<dbReference type="Proteomes" id="UP000634647">
    <property type="component" value="Unassembled WGS sequence"/>
</dbReference>
<proteinExistence type="predicted"/>
<dbReference type="InterPro" id="IPR013424">
    <property type="entry name" value="Ice-binding_C"/>
</dbReference>
<feature type="domain" description="Ice-binding protein C-terminal" evidence="3">
    <location>
        <begin position="171"/>
        <end position="195"/>
    </location>
</feature>
<dbReference type="Pfam" id="PF07589">
    <property type="entry name" value="PEP-CTERM"/>
    <property type="match status" value="1"/>
</dbReference>
<dbReference type="AlphaFoldDB" id="A0AAN4ZXI6"/>
<evidence type="ECO:0000313" key="5">
    <source>
        <dbReference type="EMBL" id="SDW11235.1"/>
    </source>
</evidence>
<sequence>MKKLVGIIALGASMALGAGAAFAATCTSTGGGCGTYTNNDSQVLANGTVIGYQVQSISGGNFVYASRFNNLTSDPVNVDFTVQQFQKTNQASINNLTLTGYTDAGYSNRLGSLNVTDSTGAPTQMLGSLNDVLFKGITLPVQTIYFKLTGTAVPSHLSANLLPSTQFTIAAVPVPAAGFLMLAGLGVFGFAARRKSKMAA</sequence>
<feature type="transmembrane region" description="Helical" evidence="1">
    <location>
        <begin position="167"/>
        <end position="192"/>
    </location>
</feature>
<dbReference type="PROSITE" id="PS51257">
    <property type="entry name" value="PROKAR_LIPOPROTEIN"/>
    <property type="match status" value="1"/>
</dbReference>
<dbReference type="RefSeq" id="WP_092163916.1">
    <property type="nucleotide sequence ID" value="NZ_BNAB01000001.1"/>
</dbReference>
<reference evidence="5 6" key="2">
    <citation type="submission" date="2016-10" db="EMBL/GenBank/DDBJ databases">
        <authorList>
            <person name="Varghese N."/>
            <person name="Submissions S."/>
        </authorList>
    </citation>
    <scope>NUCLEOTIDE SEQUENCE [LARGE SCALE GENOMIC DNA]</scope>
    <source>
        <strain evidence="5 6">DSM 24802</strain>
    </source>
</reference>
<evidence type="ECO:0000313" key="4">
    <source>
        <dbReference type="EMBL" id="GHD98549.1"/>
    </source>
</evidence>
<gene>
    <name evidence="4" type="ORF">GCM10008024_02510</name>
    <name evidence="5" type="ORF">SAMN05444006_101296</name>
</gene>
<keyword evidence="2" id="KW-0732">Signal</keyword>